<comment type="catalytic activity">
    <reaction evidence="8 10">
        <text>GTP + H2O = GDP + phosphate + H(+)</text>
        <dbReference type="Rhea" id="RHEA:19669"/>
        <dbReference type="ChEBI" id="CHEBI:15377"/>
        <dbReference type="ChEBI" id="CHEBI:15378"/>
        <dbReference type="ChEBI" id="CHEBI:37565"/>
        <dbReference type="ChEBI" id="CHEBI:43474"/>
        <dbReference type="ChEBI" id="CHEBI:58189"/>
        <dbReference type="EC" id="3.6.5.4"/>
    </reaction>
</comment>
<dbReference type="SMART" id="SM00963">
    <property type="entry name" value="SRP54_N"/>
    <property type="match status" value="1"/>
</dbReference>
<keyword evidence="6 10" id="KW-0472">Membrane</keyword>
<keyword evidence="1 10" id="KW-1003">Cell membrane</keyword>
<feature type="compositionally biased region" description="Polar residues" evidence="11">
    <location>
        <begin position="36"/>
        <end position="46"/>
    </location>
</feature>
<evidence type="ECO:0000259" key="12">
    <source>
        <dbReference type="PROSITE" id="PS00300"/>
    </source>
</evidence>
<evidence type="ECO:0000256" key="4">
    <source>
        <dbReference type="ARBA" id="ARBA00022801"/>
    </source>
</evidence>
<dbReference type="GO" id="GO:0005737">
    <property type="term" value="C:cytoplasm"/>
    <property type="evidence" value="ECO:0007669"/>
    <property type="project" value="UniProtKB-SubCell"/>
</dbReference>
<keyword evidence="7 10" id="KW-0675">Receptor</keyword>
<dbReference type="InterPro" id="IPR003593">
    <property type="entry name" value="AAA+_ATPase"/>
</dbReference>
<dbReference type="Gene3D" id="3.40.50.300">
    <property type="entry name" value="P-loop containing nucleotide triphosphate hydrolases"/>
    <property type="match status" value="1"/>
</dbReference>
<gene>
    <name evidence="10" type="primary">ftsY</name>
    <name evidence="13" type="ORF">CO704_00495</name>
</gene>
<name>A0A291DS76_9ENTR</name>
<dbReference type="InterPro" id="IPR036225">
    <property type="entry name" value="SRP/SRP_N"/>
</dbReference>
<evidence type="ECO:0000256" key="5">
    <source>
        <dbReference type="ARBA" id="ARBA00023134"/>
    </source>
</evidence>
<dbReference type="InterPro" id="IPR013822">
    <property type="entry name" value="Signal_recog_particl_SRP54_hlx"/>
</dbReference>
<evidence type="ECO:0000313" key="14">
    <source>
        <dbReference type="Proteomes" id="UP000217979"/>
    </source>
</evidence>
<evidence type="ECO:0000256" key="7">
    <source>
        <dbReference type="ARBA" id="ARBA00023170"/>
    </source>
</evidence>
<organism evidence="13 14">
    <name type="scientific">Cedecea neteri</name>
    <dbReference type="NCBI Taxonomy" id="158822"/>
    <lineage>
        <taxon>Bacteria</taxon>
        <taxon>Pseudomonadati</taxon>
        <taxon>Pseudomonadota</taxon>
        <taxon>Gammaproteobacteria</taxon>
        <taxon>Enterobacterales</taxon>
        <taxon>Enterobacteriaceae</taxon>
        <taxon>Cedecea</taxon>
    </lineage>
</organism>
<feature type="binding site" evidence="10">
    <location>
        <begin position="427"/>
        <end position="431"/>
    </location>
    <ligand>
        <name>GTP</name>
        <dbReference type="ChEBI" id="CHEBI:37565"/>
    </ligand>
</feature>
<dbReference type="EC" id="3.6.5.4" evidence="10"/>
<proteinExistence type="inferred from homology"/>
<evidence type="ECO:0000256" key="9">
    <source>
        <dbReference type="ARBA" id="ARBA00053570"/>
    </source>
</evidence>
<dbReference type="FunFam" id="3.40.50.300:FF:000053">
    <property type="entry name" value="Signal recognition particle receptor FtsY"/>
    <property type="match status" value="1"/>
</dbReference>
<dbReference type="GO" id="GO:0005886">
    <property type="term" value="C:plasma membrane"/>
    <property type="evidence" value="ECO:0007669"/>
    <property type="project" value="UniProtKB-SubCell"/>
</dbReference>
<dbReference type="PANTHER" id="PTHR43134:SF1">
    <property type="entry name" value="SIGNAL RECOGNITION PARTICLE RECEPTOR SUBUNIT ALPHA"/>
    <property type="match status" value="1"/>
</dbReference>
<evidence type="ECO:0000256" key="8">
    <source>
        <dbReference type="ARBA" id="ARBA00048027"/>
    </source>
</evidence>
<dbReference type="NCBIfam" id="TIGR00064">
    <property type="entry name" value="ftsY"/>
    <property type="match status" value="1"/>
</dbReference>
<evidence type="ECO:0000256" key="3">
    <source>
        <dbReference type="ARBA" id="ARBA00022741"/>
    </source>
</evidence>
<feature type="binding site" evidence="10">
    <location>
        <begin position="345"/>
        <end position="352"/>
    </location>
    <ligand>
        <name>GTP</name>
        <dbReference type="ChEBI" id="CHEBI:37565"/>
    </ligand>
</feature>
<keyword evidence="5 10" id="KW-0342">GTP-binding</keyword>
<dbReference type="SUPFAM" id="SSF52540">
    <property type="entry name" value="P-loop containing nucleoside triphosphate hydrolases"/>
    <property type="match status" value="1"/>
</dbReference>
<keyword evidence="3 10" id="KW-0547">Nucleotide-binding</keyword>
<dbReference type="PROSITE" id="PS00300">
    <property type="entry name" value="SRP54"/>
    <property type="match status" value="1"/>
</dbReference>
<dbReference type="CDD" id="cd17874">
    <property type="entry name" value="FtsY"/>
    <property type="match status" value="1"/>
</dbReference>
<dbReference type="AlphaFoldDB" id="A0A291DS76"/>
<dbReference type="InterPro" id="IPR004390">
    <property type="entry name" value="SR_rcpt_FtsY"/>
</dbReference>
<accession>A0A291DS76</accession>
<sequence length="542" mass="59278">MAKEKKRGFFSWLGFGQKEQQPEAETEQKVVEEQPVTEQAPTQDEPQQPKAAEQESQDSVSEHSLEESDKFAAQVVEVNAQLVEAAEEKALVAGPEMIPEPEVTIEPEVVAEPEPVAVIEPEPVIEPEVVAEPEAIEPAVVVEEPEIIEQPVAVVEHETLPLPEEIAETAEQPDEWQAEQDEIVNEEVAEAEALFAHEAAVEDEAVAQEVLDDEPEEEAVEEAAPVAALQEQEKPTKEGFFARLKRSLVKTKQNLGSGFISLFRGKKIDDDLFEELEEQLLIADVGVETTRKIITNLTEGASRKQLRDAEALYGLLKEEMSEILAKVDEPLNVEGKTPFVILMVGVNGVGKTTTIGKLARQFEQQGKSVMLAAGDTFRAAAVEQLQVWGQRNNIPVVAQHTGADSASVIFDAIQAAKARNIDVLIADTAGRLQNKSHLMEELKKIVRVMKKLDEDAPHEVMLTLDASTGQNAISQAKLFHEAVGLTGITLTKLDGTAKGGVIFSVADQFGIPIRYIGVGEQISDLRPFNAGDFIEALFARED</sequence>
<dbReference type="Pfam" id="PF02881">
    <property type="entry name" value="SRP54_N"/>
    <property type="match status" value="1"/>
</dbReference>
<dbReference type="InterPro" id="IPR000897">
    <property type="entry name" value="SRP54_GTPase_dom"/>
</dbReference>
<evidence type="ECO:0000256" key="6">
    <source>
        <dbReference type="ARBA" id="ARBA00023136"/>
    </source>
</evidence>
<dbReference type="EMBL" id="CP023525">
    <property type="protein sequence ID" value="ATF90665.1"/>
    <property type="molecule type" value="Genomic_DNA"/>
</dbReference>
<dbReference type="InterPro" id="IPR027417">
    <property type="entry name" value="P-loop_NTPase"/>
</dbReference>
<dbReference type="SUPFAM" id="SSF47364">
    <property type="entry name" value="Domain of the SRP/SRP receptor G-proteins"/>
    <property type="match status" value="1"/>
</dbReference>
<dbReference type="Proteomes" id="UP000217979">
    <property type="component" value="Chromosome"/>
</dbReference>
<dbReference type="RefSeq" id="WP_061277673.1">
    <property type="nucleotide sequence ID" value="NZ_CP023525.1"/>
</dbReference>
<feature type="domain" description="SRP54-type proteins GTP-binding" evidence="12">
    <location>
        <begin position="512"/>
        <end position="525"/>
    </location>
</feature>
<protein>
    <recommendedName>
        <fullName evidence="10">Signal recognition particle receptor FtsY</fullName>
        <shortName evidence="10">SRP receptor</shortName>
        <ecNumber evidence="10">3.6.5.4</ecNumber>
    </recommendedName>
</protein>
<dbReference type="SMART" id="SM00382">
    <property type="entry name" value="AAA"/>
    <property type="match status" value="1"/>
</dbReference>
<evidence type="ECO:0000256" key="1">
    <source>
        <dbReference type="ARBA" id="ARBA00022475"/>
    </source>
</evidence>
<dbReference type="GO" id="GO:0003924">
    <property type="term" value="F:GTPase activity"/>
    <property type="evidence" value="ECO:0007669"/>
    <property type="project" value="UniProtKB-UniRule"/>
</dbReference>
<comment type="subcellular location">
    <subcellularLocation>
        <location evidence="10">Cell membrane</location>
        <topology evidence="10">Peripheral membrane protein</topology>
        <orientation evidence="10">Cytoplasmic side</orientation>
    </subcellularLocation>
    <subcellularLocation>
        <location evidence="10">Cytoplasm</location>
    </subcellularLocation>
</comment>
<comment type="function">
    <text evidence="9 10">Involved in targeting and insertion of nascent membrane proteins into the cytoplasmic membrane. Acts as a receptor for the complex formed by the signal recognition particle (SRP) and the ribosome-nascent chain (RNC). Interaction with SRP-RNC leads to the transfer of the RNC complex to the Sec translocase for insertion into the membrane, the hydrolysis of GTP by both Ffh and FtsY, and the dissociation of the SRP-FtsY complex into the individual components.</text>
</comment>
<dbReference type="HAMAP" id="MF_00920">
    <property type="entry name" value="FtsY"/>
    <property type="match status" value="1"/>
</dbReference>
<comment type="similarity">
    <text evidence="10">Belongs to the GTP-binding SRP family. FtsY subfamily.</text>
</comment>
<dbReference type="FunFam" id="1.20.120.140:FF:000002">
    <property type="entry name" value="Signal recognition particle receptor FtsY"/>
    <property type="match status" value="1"/>
</dbReference>
<feature type="region of interest" description="Disordered" evidence="11">
    <location>
        <begin position="1"/>
        <end position="72"/>
    </location>
</feature>
<keyword evidence="4 10" id="KW-0378">Hydrolase</keyword>
<evidence type="ECO:0000256" key="11">
    <source>
        <dbReference type="SAM" id="MobiDB-lite"/>
    </source>
</evidence>
<evidence type="ECO:0000256" key="2">
    <source>
        <dbReference type="ARBA" id="ARBA00022490"/>
    </source>
</evidence>
<dbReference type="InterPro" id="IPR042101">
    <property type="entry name" value="SRP54_N_sf"/>
</dbReference>
<feature type="binding site" evidence="10">
    <location>
        <begin position="491"/>
        <end position="494"/>
    </location>
    <ligand>
        <name>GTP</name>
        <dbReference type="ChEBI" id="CHEBI:37565"/>
    </ligand>
</feature>
<dbReference type="Gene3D" id="1.20.120.140">
    <property type="entry name" value="Signal recognition particle SRP54, nucleotide-binding domain"/>
    <property type="match status" value="1"/>
</dbReference>
<dbReference type="Pfam" id="PF00448">
    <property type="entry name" value="SRP54"/>
    <property type="match status" value="1"/>
</dbReference>
<keyword evidence="2 10" id="KW-0963">Cytoplasm</keyword>
<evidence type="ECO:0000313" key="13">
    <source>
        <dbReference type="EMBL" id="ATF90665.1"/>
    </source>
</evidence>
<dbReference type="GO" id="GO:0005525">
    <property type="term" value="F:GTP binding"/>
    <property type="evidence" value="ECO:0007669"/>
    <property type="project" value="UniProtKB-UniRule"/>
</dbReference>
<dbReference type="PANTHER" id="PTHR43134">
    <property type="entry name" value="SIGNAL RECOGNITION PARTICLE RECEPTOR SUBUNIT ALPHA"/>
    <property type="match status" value="1"/>
</dbReference>
<dbReference type="GO" id="GO:0005047">
    <property type="term" value="F:signal recognition particle binding"/>
    <property type="evidence" value="ECO:0007669"/>
    <property type="project" value="TreeGrafter"/>
</dbReference>
<dbReference type="GO" id="GO:0006614">
    <property type="term" value="P:SRP-dependent cotranslational protein targeting to membrane"/>
    <property type="evidence" value="ECO:0007669"/>
    <property type="project" value="InterPro"/>
</dbReference>
<feature type="compositionally biased region" description="Basic and acidic residues" evidence="11">
    <location>
        <begin position="60"/>
        <end position="70"/>
    </location>
</feature>
<dbReference type="SMART" id="SM00962">
    <property type="entry name" value="SRP54"/>
    <property type="match status" value="1"/>
</dbReference>
<reference evidence="13 14" key="1">
    <citation type="submission" date="2017-09" db="EMBL/GenBank/DDBJ databases">
        <title>FDA dAtabase for Regulatory Grade micrObial Sequences (FDA-ARGOS): Supporting development and validation of Infectious Disease Dx tests.</title>
        <authorList>
            <person name="Minogue T."/>
            <person name="Wolcott M."/>
            <person name="Wasieloski L."/>
            <person name="Aguilar W."/>
            <person name="Moore D."/>
            <person name="Tallon L."/>
            <person name="Sadzewicz L."/>
            <person name="Ott S."/>
            <person name="Zhao X."/>
            <person name="Nagaraj S."/>
            <person name="Vavikolanu K."/>
            <person name="Aluvathingal J."/>
            <person name="Nadendla S."/>
            <person name="Sichtig H."/>
        </authorList>
    </citation>
    <scope>NUCLEOTIDE SEQUENCE [LARGE SCALE GENOMIC DNA]</scope>
    <source>
        <strain evidence="13 14">FDAARGOS_392</strain>
    </source>
</reference>
<comment type="subunit">
    <text evidence="10">Part of the signal recognition particle protein translocation system, which is composed of SRP and FtsY. SRP is a ribonucleoprotein composed of Ffh and a 4.5S RNA molecule.</text>
</comment>
<evidence type="ECO:0000256" key="10">
    <source>
        <dbReference type="HAMAP-Rule" id="MF_00920"/>
    </source>
</evidence>